<dbReference type="InterPro" id="IPR003251">
    <property type="entry name" value="Rr_diiron-bd_dom"/>
</dbReference>
<name>A0A846N1G5_9PROT</name>
<dbReference type="CDD" id="cd01041">
    <property type="entry name" value="Rubrerythrin"/>
    <property type="match status" value="1"/>
</dbReference>
<dbReference type="RefSeq" id="WP_167083121.1">
    <property type="nucleotide sequence ID" value="NZ_BAAADC010000001.1"/>
</dbReference>
<dbReference type="PROSITE" id="PS50905">
    <property type="entry name" value="FERRITIN_LIKE"/>
    <property type="match status" value="1"/>
</dbReference>
<evidence type="ECO:0000259" key="1">
    <source>
        <dbReference type="PROSITE" id="PS50905"/>
    </source>
</evidence>
<accession>A0A846N1G5</accession>
<keyword evidence="3" id="KW-1185">Reference proteome</keyword>
<gene>
    <name evidence="2" type="ORF">FHS83_002315</name>
</gene>
<organism evidence="2 3">
    <name type="scientific">Rhizomicrobium palustre</name>
    <dbReference type="NCBI Taxonomy" id="189966"/>
    <lineage>
        <taxon>Bacteria</taxon>
        <taxon>Pseudomonadati</taxon>
        <taxon>Pseudomonadota</taxon>
        <taxon>Alphaproteobacteria</taxon>
        <taxon>Micropepsales</taxon>
        <taxon>Micropepsaceae</taxon>
        <taxon>Rhizomicrobium</taxon>
    </lineage>
</organism>
<dbReference type="InterPro" id="IPR052753">
    <property type="entry name" value="Rbr2/Nigerythrin"/>
</dbReference>
<dbReference type="Proteomes" id="UP000570514">
    <property type="component" value="Unassembled WGS sequence"/>
</dbReference>
<dbReference type="Gene3D" id="1.20.1260.10">
    <property type="match status" value="1"/>
</dbReference>
<dbReference type="Gene3D" id="2.20.28.10">
    <property type="match status" value="1"/>
</dbReference>
<dbReference type="SUPFAM" id="SSF47240">
    <property type="entry name" value="Ferritin-like"/>
    <property type="match status" value="1"/>
</dbReference>
<evidence type="ECO:0000313" key="3">
    <source>
        <dbReference type="Proteomes" id="UP000570514"/>
    </source>
</evidence>
<evidence type="ECO:0000313" key="2">
    <source>
        <dbReference type="EMBL" id="NIK88997.1"/>
    </source>
</evidence>
<dbReference type="PANTHER" id="PTHR33746">
    <property type="entry name" value="RUBRERYTHRIN"/>
    <property type="match status" value="1"/>
</dbReference>
<dbReference type="Pfam" id="PF02915">
    <property type="entry name" value="Rubrerythrin"/>
    <property type="match status" value="1"/>
</dbReference>
<feature type="domain" description="Ferritin-like diiron" evidence="1">
    <location>
        <begin position="1"/>
        <end position="127"/>
    </location>
</feature>
<dbReference type="AlphaFoldDB" id="A0A846N1G5"/>
<dbReference type="InterPro" id="IPR012347">
    <property type="entry name" value="Ferritin-like"/>
</dbReference>
<comment type="caution">
    <text evidence="2">The sequence shown here is derived from an EMBL/GenBank/DDBJ whole genome shotgun (WGS) entry which is preliminary data.</text>
</comment>
<protein>
    <submittedName>
        <fullName evidence="2">Rubrerythrin</fullName>
    </submittedName>
</protein>
<dbReference type="GO" id="GO:0016491">
    <property type="term" value="F:oxidoreductase activity"/>
    <property type="evidence" value="ECO:0007669"/>
    <property type="project" value="InterPro"/>
</dbReference>
<dbReference type="PANTHER" id="PTHR33746:SF4">
    <property type="entry name" value="RUBRERYTHRIN"/>
    <property type="match status" value="1"/>
</dbReference>
<dbReference type="SUPFAM" id="SSF57802">
    <property type="entry name" value="Rubredoxin-like"/>
    <property type="match status" value="1"/>
</dbReference>
<dbReference type="InterPro" id="IPR009078">
    <property type="entry name" value="Ferritin-like_SF"/>
</dbReference>
<sequence>MSTKGNLKTAFAGESQANQKYLAYAEKATRDGYPVVAKLFRAVAAAEAIHARNHLKALEGIKTTLENLTDAQGGEDYEITEMYPPMIAAAEAEGDKRASRSMHYALEVEKVHYELYGTAIAAVTEGKDLGNVTAHVCPICGHTVLGDAPDNCPVCGCAGKSYIEIA</sequence>
<proteinExistence type="predicted"/>
<dbReference type="GO" id="GO:0046872">
    <property type="term" value="F:metal ion binding"/>
    <property type="evidence" value="ECO:0007669"/>
    <property type="project" value="InterPro"/>
</dbReference>
<reference evidence="2 3" key="1">
    <citation type="submission" date="2020-03" db="EMBL/GenBank/DDBJ databases">
        <title>Genomic Encyclopedia of Type Strains, Phase IV (KMG-IV): sequencing the most valuable type-strain genomes for metagenomic binning, comparative biology and taxonomic classification.</title>
        <authorList>
            <person name="Goeker M."/>
        </authorList>
    </citation>
    <scope>NUCLEOTIDE SEQUENCE [LARGE SCALE GENOMIC DNA]</scope>
    <source>
        <strain evidence="2 3">DSM 19867</strain>
    </source>
</reference>
<dbReference type="InterPro" id="IPR009040">
    <property type="entry name" value="Ferritin-like_diiron"/>
</dbReference>
<dbReference type="EMBL" id="JAASRM010000001">
    <property type="protein sequence ID" value="NIK88997.1"/>
    <property type="molecule type" value="Genomic_DNA"/>
</dbReference>